<protein>
    <submittedName>
        <fullName evidence="6">Minor tail protein</fullName>
    </submittedName>
</protein>
<reference evidence="6" key="1">
    <citation type="journal article" date="2021" name="Proc. Natl. Acad. Sci. U.S.A.">
        <title>A Catalog of Tens of Thousands of Viruses from Human Metagenomes Reveals Hidden Associations with Chronic Diseases.</title>
        <authorList>
            <person name="Tisza M.J."/>
            <person name="Buck C.B."/>
        </authorList>
    </citation>
    <scope>NUCLEOTIDE SEQUENCE</scope>
    <source>
        <strain evidence="6">CtlHW5</strain>
    </source>
</reference>
<keyword evidence="4" id="KW-0812">Transmembrane</keyword>
<keyword evidence="4" id="KW-1133">Transmembrane helix</keyword>
<dbReference type="PANTHER" id="PTHR37813">
    <property type="entry name" value="FELS-2 PROPHAGE PROTEIN"/>
    <property type="match status" value="1"/>
</dbReference>
<keyword evidence="2" id="KW-1188">Viral release from host cell</keyword>
<evidence type="ECO:0000256" key="2">
    <source>
        <dbReference type="ARBA" id="ARBA00022612"/>
    </source>
</evidence>
<proteinExistence type="predicted"/>
<name>A0A8S5N859_9CAUD</name>
<dbReference type="NCBIfam" id="TIGR01760">
    <property type="entry name" value="tape_meas_TP901"/>
    <property type="match status" value="1"/>
</dbReference>
<sequence length="643" mass="67626">MHNTWKDFISSMKEGWDKLATSMRPIDWQAASQGFLNITQKFSEAAQVGADYEKSLLDVAAITGITGDDLDKLGGKARNLAKEFGGTATDNLATFQTILSRLGPQIGESDEALAKMGSYANTLAKTMGGDVVGATDALTTSMLQFKVNLDDPIAAAAEMERMMNVMAAGAKEGAAEVPQIAQALVQAGGAAKLSNVSFEETNAALQALAQSGKYGAEAGVGLRNVLIKMNAPSALSKEATNMLAAYGVNMQKVSDTTVPFAERLKELQKIGQNTDVLAAVFGAENIQAAQGLINTAQAQAELTQQISGTNVATEQATIVMSGWSEWMGRCKAWLDDLKIGSFSFAKVLGVVGDSLGGVISTLGDMGSAYSGLAPVVKALGGWLKQTVVVQKLMVVWTKAATAVQWLWNAALSANPIGIIIVAIGALVAGIIYLANKVSGWGEAWKHTWEGAKLLFQGFSASIETVWLTMVNSLMIGLNKIKEGWYEFKNAVGLGDESENNKMLAQINEDTENRKKAIADSAKVAYEANLAAKEEFIKAGQSLTWNKDKKEATEAPKAGNLSASSAIGGGASPNPITPTKGSKEGGKDSTMSVGGSGGGSKTITINITMNNTFPIDKTIGSKENAANGVISKINDRMRDALVTL</sequence>
<accession>A0A8S5N859</accession>
<feature type="transmembrane region" description="Helical" evidence="4">
    <location>
        <begin position="454"/>
        <end position="477"/>
    </location>
</feature>
<dbReference type="EMBL" id="BK015089">
    <property type="protein sequence ID" value="DAD90559.1"/>
    <property type="molecule type" value="Genomic_DNA"/>
</dbReference>
<feature type="transmembrane region" description="Helical" evidence="4">
    <location>
        <begin position="416"/>
        <end position="434"/>
    </location>
</feature>
<evidence type="ECO:0000313" key="6">
    <source>
        <dbReference type="EMBL" id="DAD90559.1"/>
    </source>
</evidence>
<feature type="domain" description="Phage tail tape measure protein" evidence="5">
    <location>
        <begin position="78"/>
        <end position="282"/>
    </location>
</feature>
<evidence type="ECO:0000259" key="5">
    <source>
        <dbReference type="Pfam" id="PF10145"/>
    </source>
</evidence>
<dbReference type="InterPro" id="IPR010090">
    <property type="entry name" value="Phage_tape_meas"/>
</dbReference>
<evidence type="ECO:0000256" key="1">
    <source>
        <dbReference type="ARBA" id="ARBA00022465"/>
    </source>
</evidence>
<keyword evidence="4" id="KW-0472">Membrane</keyword>
<evidence type="ECO:0000256" key="4">
    <source>
        <dbReference type="SAM" id="Phobius"/>
    </source>
</evidence>
<dbReference type="PANTHER" id="PTHR37813:SF1">
    <property type="entry name" value="FELS-2 PROPHAGE PROTEIN"/>
    <property type="match status" value="1"/>
</dbReference>
<feature type="region of interest" description="Disordered" evidence="3">
    <location>
        <begin position="548"/>
        <end position="599"/>
    </location>
</feature>
<evidence type="ECO:0000256" key="3">
    <source>
        <dbReference type="SAM" id="MobiDB-lite"/>
    </source>
</evidence>
<dbReference type="GO" id="GO:0098003">
    <property type="term" value="P:viral tail assembly"/>
    <property type="evidence" value="ECO:0007669"/>
    <property type="project" value="UniProtKB-KW"/>
</dbReference>
<organism evidence="6">
    <name type="scientific">Myoviridae sp. ctlHW5</name>
    <dbReference type="NCBI Taxonomy" id="2826691"/>
    <lineage>
        <taxon>Viruses</taxon>
        <taxon>Duplodnaviria</taxon>
        <taxon>Heunggongvirae</taxon>
        <taxon>Uroviricota</taxon>
        <taxon>Caudoviricetes</taxon>
    </lineage>
</organism>
<dbReference type="Pfam" id="PF10145">
    <property type="entry name" value="PhageMin_Tail"/>
    <property type="match status" value="1"/>
</dbReference>
<keyword evidence="1" id="KW-1245">Viral tail assembly</keyword>